<dbReference type="Gene3D" id="3.40.50.620">
    <property type="entry name" value="HUPs"/>
    <property type="match status" value="1"/>
</dbReference>
<dbReference type="AlphaFoldDB" id="A0A0F9I4B4"/>
<dbReference type="InterPro" id="IPR014729">
    <property type="entry name" value="Rossmann-like_a/b/a_fold"/>
</dbReference>
<dbReference type="NCBIfam" id="TIGR03573">
    <property type="entry name" value="WbuX"/>
    <property type="match status" value="1"/>
</dbReference>
<reference evidence="1" key="1">
    <citation type="journal article" date="2015" name="Nature">
        <title>Complex archaea that bridge the gap between prokaryotes and eukaryotes.</title>
        <authorList>
            <person name="Spang A."/>
            <person name="Saw J.H."/>
            <person name="Jorgensen S.L."/>
            <person name="Zaremba-Niedzwiedzka K."/>
            <person name="Martijn J."/>
            <person name="Lind A.E."/>
            <person name="van Eijk R."/>
            <person name="Schleper C."/>
            <person name="Guy L."/>
            <person name="Ettema T.J."/>
        </authorList>
    </citation>
    <scope>NUCLEOTIDE SEQUENCE</scope>
</reference>
<gene>
    <name evidence="1" type="ORF">LCGC14_1705670</name>
</gene>
<dbReference type="SUPFAM" id="SSF52402">
    <property type="entry name" value="Adenine nucleotide alpha hydrolases-like"/>
    <property type="match status" value="1"/>
</dbReference>
<proteinExistence type="predicted"/>
<dbReference type="EMBL" id="LAZR01015135">
    <property type="protein sequence ID" value="KKM14484.1"/>
    <property type="molecule type" value="Genomic_DNA"/>
</dbReference>
<name>A0A0F9I4B4_9ZZZZ</name>
<protein>
    <recommendedName>
        <fullName evidence="2">NAD/GMP synthase domain-containing protein</fullName>
    </recommendedName>
</protein>
<sequence>MEQVMCKRCVMDNTDPDIIFDKNGFCNHCTEAIRELSSFPFNLTKLQKEEELKKIISTIKKRGTRHKKYDCVVGVSGGVDSSYVIYLVKKFGLRPLAVHLDNEWDTEISVNNIESILKKENIDFINQKVNWEEFRDIQLSFLKAGVPDLEIPSDHAIFTYLFEVAAKNNIRYVINGSNTATESILPLRWSNGLSDWKYIKYIQKKFGSKKIETFPINGVFNVLKTHLIKRIKNIRILNYIDYNKEETLKILEKEYSYKRYNKKHGESVYTYFLQSYILPKRFNFDKRKGHLSSLICSNQITRDEALTSLKKELL</sequence>
<evidence type="ECO:0008006" key="2">
    <source>
        <dbReference type="Google" id="ProtNLM"/>
    </source>
</evidence>
<organism evidence="1">
    <name type="scientific">marine sediment metagenome</name>
    <dbReference type="NCBI Taxonomy" id="412755"/>
    <lineage>
        <taxon>unclassified sequences</taxon>
        <taxon>metagenomes</taxon>
        <taxon>ecological metagenomes</taxon>
    </lineage>
</organism>
<dbReference type="InterPro" id="IPR020022">
    <property type="entry name" value="N-acetyl_sugar_amidoTrfase"/>
</dbReference>
<feature type="non-terminal residue" evidence="1">
    <location>
        <position position="314"/>
    </location>
</feature>
<evidence type="ECO:0000313" key="1">
    <source>
        <dbReference type="EMBL" id="KKM14484.1"/>
    </source>
</evidence>
<comment type="caution">
    <text evidence="1">The sequence shown here is derived from an EMBL/GenBank/DDBJ whole genome shotgun (WGS) entry which is preliminary data.</text>
</comment>
<accession>A0A0F9I4B4</accession>